<dbReference type="GO" id="GO:0006629">
    <property type="term" value="P:lipid metabolic process"/>
    <property type="evidence" value="ECO:0007669"/>
    <property type="project" value="InterPro"/>
</dbReference>
<sequence>MRSQSTAGNGIEFALRSTGGWNVTDKSGAPADAATGRDVQVRIVAQGSTGEWWFDGQLVLTTTRIERSDDGILGFIADGARVSIDDVVVTELPPRSLVRDPALGPITIAHRGYSSLAPENTLAAVEAALRSGAEMIEIDTYTSADDATIVIHDSTVDRTTDGTGAVDALSSAQLAELDAGSWFSSAYVDEPLPHLEQVLDLIKGRGPTLLLEIKPGASYDETEMQLQAVLDRDMVDQVVVQSFDAQVIRDAKTIAPEIPRGFLTGSVSGDLVAVANELGLSAYNPSVGAVLGRPEAVAELNAAGIAVMPWTVDDAGTWARLAEIGVDGIITNRPGEHIGFRQGSPIDVTVVVTEPGPDPVAPAVRVEQASTQADPATEQPVLFDVVFAEPVVGFGTDDVIVGGSAGATSVSLVELTPGVRYRVAVEGATADGTVTVSVHADAATTATGVGTAASTSTDNDVTVTLPEPLAECAVEYVFANTWHNGFIASVELSNTADEPIVGWELGWNFTAGERLRAGWLGDFSQDGTAVTVVNPAWDRVVDPGETVIAQFIGKSIDPPVAPTTFTLDGVTCGG</sequence>
<evidence type="ECO:0000259" key="1">
    <source>
        <dbReference type="PROSITE" id="PS51173"/>
    </source>
</evidence>
<dbReference type="GO" id="GO:0005975">
    <property type="term" value="P:carbohydrate metabolic process"/>
    <property type="evidence" value="ECO:0007669"/>
    <property type="project" value="InterPro"/>
</dbReference>
<dbReference type="InterPro" id="IPR012291">
    <property type="entry name" value="CBM2_carb-bd_dom_sf"/>
</dbReference>
<keyword evidence="4" id="KW-1185">Reference proteome</keyword>
<dbReference type="EMBL" id="AP012057">
    <property type="protein sequence ID" value="BAN02470.1"/>
    <property type="molecule type" value="Genomic_DNA"/>
</dbReference>
<dbReference type="Gene3D" id="2.60.120.560">
    <property type="entry name" value="Exo-inulinase, domain 1"/>
    <property type="match status" value="1"/>
</dbReference>
<dbReference type="SMART" id="SM00637">
    <property type="entry name" value="CBD_II"/>
    <property type="match status" value="1"/>
</dbReference>
<feature type="domain" description="GP-PDE" evidence="2">
    <location>
        <begin position="105"/>
        <end position="341"/>
    </location>
</feature>
<dbReference type="Proteomes" id="UP000011863">
    <property type="component" value="Chromosome"/>
</dbReference>
<reference evidence="3 4" key="1">
    <citation type="journal article" date="2013" name="Int. J. Syst. Evol. Microbiol.">
        <title>Ilumatobacter nonamiense sp. nov. and Ilumatobacter coccineum sp. nov., isolated from seashore sand.</title>
        <authorList>
            <person name="Matsumoto A."/>
            <person name="Kasai H."/>
            <person name="Matsuo Y."/>
            <person name="Shizuri Y."/>
            <person name="Ichikawa N."/>
            <person name="Fujita N."/>
            <person name="Omura S."/>
            <person name="Takahashi Y."/>
        </authorList>
    </citation>
    <scope>NUCLEOTIDE SEQUENCE [LARGE SCALE GENOMIC DNA]</scope>
    <source>
        <strain evidence="4">NBRC 103263 / KCTC 29153 / YM16-304</strain>
    </source>
</reference>
<protein>
    <submittedName>
        <fullName evidence="3">Putative glycerophosphoryl diester phosphodiesterase</fullName>
        <ecNumber evidence="3">3.1.4.46</ecNumber>
    </submittedName>
</protein>
<proteinExistence type="predicted"/>
<dbReference type="Gene3D" id="2.60.40.290">
    <property type="match status" value="1"/>
</dbReference>
<evidence type="ECO:0000259" key="2">
    <source>
        <dbReference type="PROSITE" id="PS51704"/>
    </source>
</evidence>
<feature type="domain" description="CBM2" evidence="1">
    <location>
        <begin position="465"/>
        <end position="574"/>
    </location>
</feature>
<dbReference type="PROSITE" id="PS51704">
    <property type="entry name" value="GP_PDE"/>
    <property type="match status" value="1"/>
</dbReference>
<dbReference type="PROSITE" id="PS51173">
    <property type="entry name" value="CBM2"/>
    <property type="match status" value="1"/>
</dbReference>
<evidence type="ECO:0000313" key="3">
    <source>
        <dbReference type="EMBL" id="BAN02470.1"/>
    </source>
</evidence>
<gene>
    <name evidence="3" type="primary">ugpQ</name>
    <name evidence="3" type="ORF">YM304_21560</name>
</gene>
<dbReference type="GO" id="GO:0004553">
    <property type="term" value="F:hydrolase activity, hydrolyzing O-glycosyl compounds"/>
    <property type="evidence" value="ECO:0007669"/>
    <property type="project" value="InterPro"/>
</dbReference>
<dbReference type="Pfam" id="PF00553">
    <property type="entry name" value="CBM_2"/>
    <property type="match status" value="1"/>
</dbReference>
<name>A0A6C7E7R3_ILUCY</name>
<dbReference type="EC" id="3.1.4.46" evidence="3"/>
<dbReference type="PANTHER" id="PTHR46211:SF1">
    <property type="entry name" value="GLYCEROPHOSPHODIESTER PHOSPHODIESTERASE, CYTOPLASMIC"/>
    <property type="match status" value="1"/>
</dbReference>
<dbReference type="InterPro" id="IPR030395">
    <property type="entry name" value="GP_PDE_dom"/>
</dbReference>
<dbReference type="GO" id="GO:0030247">
    <property type="term" value="F:polysaccharide binding"/>
    <property type="evidence" value="ECO:0007669"/>
    <property type="project" value="UniProtKB-UniRule"/>
</dbReference>
<evidence type="ECO:0000313" key="4">
    <source>
        <dbReference type="Proteomes" id="UP000011863"/>
    </source>
</evidence>
<dbReference type="AlphaFoldDB" id="A0A6C7E7R3"/>
<dbReference type="InterPro" id="IPR001919">
    <property type="entry name" value="CBD2"/>
</dbReference>
<organism evidence="3 4">
    <name type="scientific">Ilumatobacter coccineus (strain NBRC 103263 / KCTC 29153 / YM16-304)</name>
    <dbReference type="NCBI Taxonomy" id="1313172"/>
    <lineage>
        <taxon>Bacteria</taxon>
        <taxon>Bacillati</taxon>
        <taxon>Actinomycetota</taxon>
        <taxon>Acidimicrobiia</taxon>
        <taxon>Acidimicrobiales</taxon>
        <taxon>Ilumatobacteraceae</taxon>
        <taxon>Ilumatobacter</taxon>
    </lineage>
</organism>
<dbReference type="KEGG" id="aym:YM304_21560"/>
<dbReference type="SUPFAM" id="SSF51695">
    <property type="entry name" value="PLC-like phosphodiesterases"/>
    <property type="match status" value="1"/>
</dbReference>
<dbReference type="Pfam" id="PF03009">
    <property type="entry name" value="GDPD"/>
    <property type="match status" value="1"/>
</dbReference>
<dbReference type="InterPro" id="IPR017946">
    <property type="entry name" value="PLC-like_Pdiesterase_TIM-brl"/>
</dbReference>
<dbReference type="PANTHER" id="PTHR46211">
    <property type="entry name" value="GLYCEROPHOSPHORYL DIESTER PHOSPHODIESTERASE"/>
    <property type="match status" value="1"/>
</dbReference>
<dbReference type="Gene3D" id="3.20.20.190">
    <property type="entry name" value="Phosphatidylinositol (PI) phosphodiesterase"/>
    <property type="match status" value="1"/>
</dbReference>
<dbReference type="GO" id="GO:0008889">
    <property type="term" value="F:glycerophosphodiester phosphodiesterase activity"/>
    <property type="evidence" value="ECO:0007669"/>
    <property type="project" value="UniProtKB-EC"/>
</dbReference>
<accession>A0A6C7E7R3</accession>
<keyword evidence="3" id="KW-0378">Hydrolase</keyword>
<dbReference type="SUPFAM" id="SSF49384">
    <property type="entry name" value="Carbohydrate-binding domain"/>
    <property type="match status" value="1"/>
</dbReference>
<dbReference type="InterPro" id="IPR008965">
    <property type="entry name" value="CBM2/CBM3_carb-bd_dom_sf"/>
</dbReference>